<accession>Q4DCD7</accession>
<dbReference type="GeneID" id="3543115"/>
<dbReference type="EMBL" id="AAHK01000662">
    <property type="protein sequence ID" value="EAN90185.1"/>
    <property type="molecule type" value="Genomic_DNA"/>
</dbReference>
<feature type="compositionally biased region" description="Basic and acidic residues" evidence="1">
    <location>
        <begin position="96"/>
        <end position="108"/>
    </location>
</feature>
<keyword evidence="2" id="KW-0472">Membrane</keyword>
<name>Q4DCD7_TRYCC</name>
<keyword evidence="2" id="KW-1133">Transmembrane helix</keyword>
<reference evidence="3 4" key="1">
    <citation type="journal article" date="2005" name="Science">
        <title>The genome sequence of Trypanosoma cruzi, etiologic agent of Chagas disease.</title>
        <authorList>
            <person name="El-Sayed N.M."/>
            <person name="Myler P.J."/>
            <person name="Bartholomeu D.C."/>
            <person name="Nilsson D."/>
            <person name="Aggarwal G."/>
            <person name="Tran A.N."/>
            <person name="Ghedin E."/>
            <person name="Worthey E.A."/>
            <person name="Delcher A.L."/>
            <person name="Blandin G."/>
            <person name="Westenberger S.J."/>
            <person name="Caler E."/>
            <person name="Cerqueira G.C."/>
            <person name="Branche C."/>
            <person name="Haas B."/>
            <person name="Anupama A."/>
            <person name="Arner E."/>
            <person name="Aslund L."/>
            <person name="Attipoe P."/>
            <person name="Bontempi E."/>
            <person name="Bringaud F."/>
            <person name="Burton P."/>
            <person name="Cadag E."/>
            <person name="Campbell D.A."/>
            <person name="Carrington M."/>
            <person name="Crabtree J."/>
            <person name="Darban H."/>
            <person name="da Silveira J.F."/>
            <person name="de Jong P."/>
            <person name="Edwards K."/>
            <person name="Englund P.T."/>
            <person name="Fazelina G."/>
            <person name="Feldblyum T."/>
            <person name="Ferella M."/>
            <person name="Frasch A.C."/>
            <person name="Gull K."/>
            <person name="Horn D."/>
            <person name="Hou L."/>
            <person name="Huang Y."/>
            <person name="Kindlund E."/>
            <person name="Klingbeil M."/>
            <person name="Kluge S."/>
            <person name="Koo H."/>
            <person name="Lacerda D."/>
            <person name="Levin M.J."/>
            <person name="Lorenzi H."/>
            <person name="Louie T."/>
            <person name="Machado C.R."/>
            <person name="McCulloch R."/>
            <person name="McKenna A."/>
            <person name="Mizuno Y."/>
            <person name="Mottram J.C."/>
            <person name="Nelson S."/>
            <person name="Ochaya S."/>
            <person name="Osoegawa K."/>
            <person name="Pai G."/>
            <person name="Parsons M."/>
            <person name="Pentony M."/>
            <person name="Pettersson U."/>
            <person name="Pop M."/>
            <person name="Ramirez J.L."/>
            <person name="Rinta J."/>
            <person name="Robertson L."/>
            <person name="Salzberg S.L."/>
            <person name="Sanchez D.O."/>
            <person name="Seyler A."/>
            <person name="Sharma R."/>
            <person name="Shetty J."/>
            <person name="Simpson A.J."/>
            <person name="Sisk E."/>
            <person name="Tammi M.T."/>
            <person name="Tarleton R."/>
            <person name="Teixeira S."/>
            <person name="Van Aken S."/>
            <person name="Vogt C."/>
            <person name="Ward P.N."/>
            <person name="Wickstead B."/>
            <person name="Wortman J."/>
            <person name="White O."/>
            <person name="Fraser C.M."/>
            <person name="Stuart K.D."/>
            <person name="Andersson B."/>
        </authorList>
    </citation>
    <scope>NUCLEOTIDE SEQUENCE [LARGE SCALE GENOMIC DNA]</scope>
    <source>
        <strain evidence="3 4">CL Brener</strain>
    </source>
</reference>
<dbReference type="eggNOG" id="ENOG502S5XH">
    <property type="taxonomic scope" value="Eukaryota"/>
</dbReference>
<keyword evidence="2" id="KW-0812">Transmembrane</keyword>
<evidence type="ECO:0000313" key="3">
    <source>
        <dbReference type="EMBL" id="EAN90185.1"/>
    </source>
</evidence>
<feature type="compositionally biased region" description="Basic residues" evidence="1">
    <location>
        <begin position="155"/>
        <end position="168"/>
    </location>
</feature>
<proteinExistence type="predicted"/>
<dbReference type="OMA" id="RNDKHAP"/>
<organism evidence="3 4">
    <name type="scientific">Trypanosoma cruzi (strain CL Brener)</name>
    <dbReference type="NCBI Taxonomy" id="353153"/>
    <lineage>
        <taxon>Eukaryota</taxon>
        <taxon>Discoba</taxon>
        <taxon>Euglenozoa</taxon>
        <taxon>Kinetoplastea</taxon>
        <taxon>Metakinetoplastina</taxon>
        <taxon>Trypanosomatida</taxon>
        <taxon>Trypanosomatidae</taxon>
        <taxon>Trypanosoma</taxon>
        <taxon>Schizotrypanum</taxon>
    </lineage>
</organism>
<feature type="region of interest" description="Disordered" evidence="1">
    <location>
        <begin position="149"/>
        <end position="177"/>
    </location>
</feature>
<dbReference type="KEGG" id="tcr:507867.50"/>
<evidence type="ECO:0000256" key="2">
    <source>
        <dbReference type="SAM" id="Phobius"/>
    </source>
</evidence>
<protein>
    <submittedName>
        <fullName evidence="3">Uncharacterized protein</fullName>
    </submittedName>
</protein>
<comment type="caution">
    <text evidence="3">The sequence shown here is derived from an EMBL/GenBank/DDBJ whole genome shotgun (WGS) entry which is preliminary data.</text>
</comment>
<sequence length="177" mass="20378">MVSVATCGFHTFFIFFLVVHNERHCFLIYFFFVAGVLSPPLSSFSNKGVYVLGMGRGFGRGSRVAIVTHAQLKTAGKKTPRGLRGSRQKKRRRFQQKHDEQRKLEESLGMKPTSIPKSEKPLSQQVASIQFPHVVNKRQKGFRQLRRQIVDKVKDLRRRHAEKKKKQAMKSTNSSKH</sequence>
<evidence type="ECO:0000313" key="4">
    <source>
        <dbReference type="Proteomes" id="UP000002296"/>
    </source>
</evidence>
<feature type="compositionally biased region" description="Basic residues" evidence="1">
    <location>
        <begin position="76"/>
        <end position="95"/>
    </location>
</feature>
<dbReference type="AlphaFoldDB" id="Q4DCD7"/>
<dbReference type="Proteomes" id="UP000002296">
    <property type="component" value="Unassembled WGS sequence"/>
</dbReference>
<dbReference type="PaxDb" id="353153-Q4DCD7"/>
<feature type="region of interest" description="Disordered" evidence="1">
    <location>
        <begin position="76"/>
        <end position="123"/>
    </location>
</feature>
<evidence type="ECO:0000256" key="1">
    <source>
        <dbReference type="SAM" id="MobiDB-lite"/>
    </source>
</evidence>
<dbReference type="RefSeq" id="XP_812036.1">
    <property type="nucleotide sequence ID" value="XM_806943.1"/>
</dbReference>
<keyword evidence="4" id="KW-1185">Reference proteome</keyword>
<feature type="transmembrane region" description="Helical" evidence="2">
    <location>
        <begin position="12"/>
        <end position="37"/>
    </location>
</feature>
<gene>
    <name evidence="3" type="ORF">Tc00.1047053507867.50</name>
</gene>
<dbReference type="InParanoid" id="Q4DCD7"/>